<evidence type="ECO:0000259" key="5">
    <source>
        <dbReference type="PROSITE" id="PS01124"/>
    </source>
</evidence>
<organism evidence="6 7">
    <name type="scientific">Dysgonomonas termitidis</name>
    <dbReference type="NCBI Taxonomy" id="1516126"/>
    <lineage>
        <taxon>Bacteria</taxon>
        <taxon>Pseudomonadati</taxon>
        <taxon>Bacteroidota</taxon>
        <taxon>Bacteroidia</taxon>
        <taxon>Bacteroidales</taxon>
        <taxon>Dysgonomonadaceae</taxon>
        <taxon>Dysgonomonas</taxon>
    </lineage>
</organism>
<reference evidence="7" key="1">
    <citation type="journal article" date="2019" name="Int. J. Syst. Evol. Microbiol.">
        <title>The Global Catalogue of Microorganisms (GCM) 10K type strain sequencing project: providing services to taxonomists for standard genome sequencing and annotation.</title>
        <authorList>
            <consortium name="The Broad Institute Genomics Platform"/>
            <consortium name="The Broad Institute Genome Sequencing Center for Infectious Disease"/>
            <person name="Wu L."/>
            <person name="Ma J."/>
        </authorList>
    </citation>
    <scope>NUCLEOTIDE SEQUENCE [LARGE SCALE GENOMIC DNA]</scope>
    <source>
        <strain evidence="7">CCUG 66188</strain>
    </source>
</reference>
<dbReference type="RefSeq" id="WP_379993722.1">
    <property type="nucleotide sequence ID" value="NZ_JBHSGN010000012.1"/>
</dbReference>
<dbReference type="SMART" id="SM00342">
    <property type="entry name" value="HTH_ARAC"/>
    <property type="match status" value="1"/>
</dbReference>
<feature type="domain" description="HTH araC/xylS-type" evidence="5">
    <location>
        <begin position="75"/>
        <end position="181"/>
    </location>
</feature>
<name>A0ABV9KSH1_9BACT</name>
<evidence type="ECO:0000313" key="6">
    <source>
        <dbReference type="EMBL" id="MFC4672541.1"/>
    </source>
</evidence>
<dbReference type="PROSITE" id="PS01124">
    <property type="entry name" value="HTH_ARAC_FAMILY_2"/>
    <property type="match status" value="1"/>
</dbReference>
<gene>
    <name evidence="6" type="ORF">ACFO6W_02425</name>
</gene>
<protein>
    <submittedName>
        <fullName evidence="6">Helix-turn-helix domain-containing protein</fullName>
    </submittedName>
</protein>
<dbReference type="PROSITE" id="PS00041">
    <property type="entry name" value="HTH_ARAC_FAMILY_1"/>
    <property type="match status" value="1"/>
</dbReference>
<dbReference type="EMBL" id="JBHSGN010000012">
    <property type="protein sequence ID" value="MFC4672541.1"/>
    <property type="molecule type" value="Genomic_DNA"/>
</dbReference>
<dbReference type="InterPro" id="IPR018062">
    <property type="entry name" value="HTH_AraC-typ_CS"/>
</dbReference>
<dbReference type="InterPro" id="IPR018060">
    <property type="entry name" value="HTH_AraC"/>
</dbReference>
<evidence type="ECO:0000256" key="2">
    <source>
        <dbReference type="ARBA" id="ARBA00023125"/>
    </source>
</evidence>
<dbReference type="PANTHER" id="PTHR43280:SF2">
    <property type="entry name" value="HTH-TYPE TRANSCRIPTIONAL REGULATOR EXSA"/>
    <property type="match status" value="1"/>
</dbReference>
<feature type="transmembrane region" description="Helical" evidence="4">
    <location>
        <begin position="5"/>
        <end position="21"/>
    </location>
</feature>
<dbReference type="Proteomes" id="UP001596023">
    <property type="component" value="Unassembled WGS sequence"/>
</dbReference>
<keyword evidence="4" id="KW-1133">Transmembrane helix</keyword>
<dbReference type="InterPro" id="IPR009057">
    <property type="entry name" value="Homeodomain-like_sf"/>
</dbReference>
<comment type="caution">
    <text evidence="6">The sequence shown here is derived from an EMBL/GenBank/DDBJ whole genome shotgun (WGS) entry which is preliminary data.</text>
</comment>
<dbReference type="Pfam" id="PF12833">
    <property type="entry name" value="HTH_18"/>
    <property type="match status" value="1"/>
</dbReference>
<keyword evidence="2" id="KW-0238">DNA-binding</keyword>
<accession>A0ABV9KSH1</accession>
<feature type="transmembrane region" description="Helical" evidence="4">
    <location>
        <begin position="27"/>
        <end position="44"/>
    </location>
</feature>
<keyword evidence="3" id="KW-0804">Transcription</keyword>
<keyword evidence="1" id="KW-0805">Transcription regulation</keyword>
<evidence type="ECO:0000256" key="1">
    <source>
        <dbReference type="ARBA" id="ARBA00023015"/>
    </source>
</evidence>
<keyword evidence="4" id="KW-0472">Membrane</keyword>
<evidence type="ECO:0000256" key="4">
    <source>
        <dbReference type="SAM" id="Phobius"/>
    </source>
</evidence>
<dbReference type="PANTHER" id="PTHR43280">
    <property type="entry name" value="ARAC-FAMILY TRANSCRIPTIONAL REGULATOR"/>
    <property type="match status" value="1"/>
</dbReference>
<dbReference type="SUPFAM" id="SSF46689">
    <property type="entry name" value="Homeodomain-like"/>
    <property type="match status" value="1"/>
</dbReference>
<keyword evidence="4" id="KW-0812">Transmembrane</keyword>
<keyword evidence="7" id="KW-1185">Reference proteome</keyword>
<dbReference type="Gene3D" id="1.10.10.60">
    <property type="entry name" value="Homeodomain-like"/>
    <property type="match status" value="2"/>
</dbReference>
<sequence length="197" mass="23436">MDTGSRIYIFAVWYLMWALLLKENDSWLYPVYYLFLIIIWTFIYKFSIKHVSVFHEEELFIPVQEEKTKALPFNDKFIHNLEVYMEQERPWLNTSLSLQDLSLALNTNRTYLSEYFHKTLGITFYDYINSFRLKHACKILLSDPDLSILQVGEKSGFNSISTFQRAFGKHIGCTPAIYRRQNLSIKTRKAEKNEKHP</sequence>
<proteinExistence type="predicted"/>
<evidence type="ECO:0000256" key="3">
    <source>
        <dbReference type="ARBA" id="ARBA00023163"/>
    </source>
</evidence>
<evidence type="ECO:0000313" key="7">
    <source>
        <dbReference type="Proteomes" id="UP001596023"/>
    </source>
</evidence>